<keyword evidence="2" id="KW-0503">Monooxygenase</keyword>
<dbReference type="PANTHER" id="PTHR30011">
    <property type="entry name" value="ALKANESULFONATE MONOOXYGENASE-RELATED"/>
    <property type="match status" value="1"/>
</dbReference>
<dbReference type="InterPro" id="IPR036661">
    <property type="entry name" value="Luciferase-like_sf"/>
</dbReference>
<dbReference type="Gene3D" id="3.20.20.30">
    <property type="entry name" value="Luciferase-like domain"/>
    <property type="match status" value="1"/>
</dbReference>
<keyword evidence="3" id="KW-1185">Reference proteome</keyword>
<dbReference type="Proteomes" id="UP000192674">
    <property type="component" value="Unassembled WGS sequence"/>
</dbReference>
<dbReference type="SUPFAM" id="SSF51679">
    <property type="entry name" value="Bacterial luciferase-like"/>
    <property type="match status" value="1"/>
</dbReference>
<dbReference type="AlphaFoldDB" id="A0A1Y5XQN6"/>
<dbReference type="Pfam" id="PF00296">
    <property type="entry name" value="Bac_luciferase"/>
    <property type="match status" value="1"/>
</dbReference>
<keyword evidence="2" id="KW-0560">Oxidoreductase</keyword>
<dbReference type="GO" id="GO:0004497">
    <property type="term" value="F:monooxygenase activity"/>
    <property type="evidence" value="ECO:0007669"/>
    <property type="project" value="UniProtKB-KW"/>
</dbReference>
<dbReference type="OrthoDB" id="4566556at2"/>
<evidence type="ECO:0000259" key="1">
    <source>
        <dbReference type="Pfam" id="PF00296"/>
    </source>
</evidence>
<proteinExistence type="predicted"/>
<gene>
    <name evidence="2" type="ORF">SAMN05661093_04061</name>
</gene>
<accession>A0A1Y5XQN6</accession>
<sequence>MKLGIGLPDHGIVAAARRAEALGFDSVGAADVLIGDGTPAMESVVVQSAVAAVTERVWLDFGLLSIPTRPIAMLAAQIQTLQHLSGNRVRLGLGIGGFPWAPFWHAVNAPTSGRGRLLDQALEVLPTLITGESALGVTLAPAAPVPPLLVGGGNIEPALRRTAKYGDFWVTAALTPAEITEAKAKLAAYAAEYGRPAPRIHLGLHAVLDDEPAREQMVQQLSAFYRKTPEQIAQVTISGSPKQAAERMAEYAEAGLDELGLGSDSGDYLRQLDLIAEARSLL</sequence>
<feature type="domain" description="Luciferase-like" evidence="1">
    <location>
        <begin position="12"/>
        <end position="227"/>
    </location>
</feature>
<organism evidence="2 3">
    <name type="scientific">Kibdelosporangium aridum</name>
    <dbReference type="NCBI Taxonomy" id="2030"/>
    <lineage>
        <taxon>Bacteria</taxon>
        <taxon>Bacillati</taxon>
        <taxon>Actinomycetota</taxon>
        <taxon>Actinomycetes</taxon>
        <taxon>Pseudonocardiales</taxon>
        <taxon>Pseudonocardiaceae</taxon>
        <taxon>Kibdelosporangium</taxon>
    </lineage>
</organism>
<reference evidence="2 3" key="1">
    <citation type="submission" date="2017-04" db="EMBL/GenBank/DDBJ databases">
        <authorList>
            <person name="Afonso C.L."/>
            <person name="Miller P.J."/>
            <person name="Scott M.A."/>
            <person name="Spackman E."/>
            <person name="Goraichik I."/>
            <person name="Dimitrov K.M."/>
            <person name="Suarez D.L."/>
            <person name="Swayne D.E."/>
        </authorList>
    </citation>
    <scope>NUCLEOTIDE SEQUENCE [LARGE SCALE GENOMIC DNA]</scope>
    <source>
        <strain evidence="2 3">DSM 43828</strain>
    </source>
</reference>
<evidence type="ECO:0000313" key="3">
    <source>
        <dbReference type="Proteomes" id="UP000192674"/>
    </source>
</evidence>
<dbReference type="PANTHER" id="PTHR30011:SF32">
    <property type="entry name" value="CONSERVED PROTEIN"/>
    <property type="match status" value="1"/>
</dbReference>
<dbReference type="InterPro" id="IPR051260">
    <property type="entry name" value="Diverse_substr_monoxygenases"/>
</dbReference>
<name>A0A1Y5XQN6_KIBAR</name>
<dbReference type="RefSeq" id="WP_084428455.1">
    <property type="nucleotide sequence ID" value="NZ_FWXV01000003.1"/>
</dbReference>
<protein>
    <submittedName>
        <fullName evidence="2">Flavin-dependent oxidoreductase, luciferase family (Includes alkanesulfonate monooxygenase SsuD and methylene tetrahydromethanopterin reductase)</fullName>
    </submittedName>
</protein>
<dbReference type="InterPro" id="IPR011251">
    <property type="entry name" value="Luciferase-like_dom"/>
</dbReference>
<dbReference type="GO" id="GO:0016705">
    <property type="term" value="F:oxidoreductase activity, acting on paired donors, with incorporation or reduction of molecular oxygen"/>
    <property type="evidence" value="ECO:0007669"/>
    <property type="project" value="InterPro"/>
</dbReference>
<evidence type="ECO:0000313" key="2">
    <source>
        <dbReference type="EMBL" id="SMD06176.1"/>
    </source>
</evidence>
<dbReference type="EMBL" id="FWXV01000003">
    <property type="protein sequence ID" value="SMD06176.1"/>
    <property type="molecule type" value="Genomic_DNA"/>
</dbReference>